<keyword evidence="3" id="KW-1185">Reference proteome</keyword>
<proteinExistence type="predicted"/>
<reference evidence="2 3" key="1">
    <citation type="submission" date="2023-07" db="EMBL/GenBank/DDBJ databases">
        <title>Genomic Encyclopedia of Type Strains, Phase IV (KMG-IV): sequencing the most valuable type-strain genomes for metagenomic binning, comparative biology and taxonomic classification.</title>
        <authorList>
            <person name="Goeker M."/>
        </authorList>
    </citation>
    <scope>NUCLEOTIDE SEQUENCE [LARGE SCALE GENOMIC DNA]</scope>
    <source>
        <strain evidence="2 3">DSM 5896</strain>
    </source>
</reference>
<dbReference type="Proteomes" id="UP001237448">
    <property type="component" value="Unassembled WGS sequence"/>
</dbReference>
<organism evidence="2 3">
    <name type="scientific">Labrys monachus</name>
    <dbReference type="NCBI Taxonomy" id="217067"/>
    <lineage>
        <taxon>Bacteria</taxon>
        <taxon>Pseudomonadati</taxon>
        <taxon>Pseudomonadota</taxon>
        <taxon>Alphaproteobacteria</taxon>
        <taxon>Hyphomicrobiales</taxon>
        <taxon>Xanthobacteraceae</taxon>
        <taxon>Labrys</taxon>
    </lineage>
</organism>
<evidence type="ECO:0000259" key="1">
    <source>
        <dbReference type="Pfam" id="PF00534"/>
    </source>
</evidence>
<protein>
    <submittedName>
        <fullName evidence="2">Glycosyltransferase involved in cell wall biosynthesis</fullName>
    </submittedName>
</protein>
<dbReference type="Gene3D" id="3.40.50.2000">
    <property type="entry name" value="Glycogen Phosphorylase B"/>
    <property type="match status" value="1"/>
</dbReference>
<dbReference type="InterPro" id="IPR001296">
    <property type="entry name" value="Glyco_trans_1"/>
</dbReference>
<feature type="domain" description="Glycosyl transferase family 1" evidence="1">
    <location>
        <begin position="2"/>
        <end position="156"/>
    </location>
</feature>
<sequence>MSRLILQKGVDLSIRSFSRILLKYPNARLEIVGDGPCRSQLEKLVADLGIGGSVIFFGSRPHEFVLERLGRASALVQHCITLPGQGIESFGLSVVEAMGAGLPVVVTKHGAFAELIADGQTGFLVGEGDIEAMTDRVVGLLADPIRARAIGDAARKYVLAHFTQRHASERLRSVLGLT</sequence>
<comment type="caution">
    <text evidence="2">The sequence shown here is derived from an EMBL/GenBank/DDBJ whole genome shotgun (WGS) entry which is preliminary data.</text>
</comment>
<dbReference type="Pfam" id="PF00534">
    <property type="entry name" value="Glycos_transf_1"/>
    <property type="match status" value="1"/>
</dbReference>
<dbReference type="CDD" id="cd03801">
    <property type="entry name" value="GT4_PimA-like"/>
    <property type="match status" value="1"/>
</dbReference>
<dbReference type="SUPFAM" id="SSF53756">
    <property type="entry name" value="UDP-Glycosyltransferase/glycogen phosphorylase"/>
    <property type="match status" value="1"/>
</dbReference>
<evidence type="ECO:0000313" key="3">
    <source>
        <dbReference type="Proteomes" id="UP001237448"/>
    </source>
</evidence>
<name>A0ABU0FJT6_9HYPH</name>
<dbReference type="PANTHER" id="PTHR12526">
    <property type="entry name" value="GLYCOSYLTRANSFERASE"/>
    <property type="match status" value="1"/>
</dbReference>
<accession>A0ABU0FJT6</accession>
<evidence type="ECO:0000313" key="2">
    <source>
        <dbReference type="EMBL" id="MDQ0394791.1"/>
    </source>
</evidence>
<dbReference type="EMBL" id="JAUSVK010000001">
    <property type="protein sequence ID" value="MDQ0394791.1"/>
    <property type="molecule type" value="Genomic_DNA"/>
</dbReference>
<gene>
    <name evidence="2" type="ORF">J3R73_004583</name>
</gene>